<feature type="transmembrane region" description="Helical" evidence="1">
    <location>
        <begin position="324"/>
        <end position="344"/>
    </location>
</feature>
<sequence length="440" mass="48839">MAPHWQVAALVAVLLAGIGVDSQKIPRIGYELQGHTESHLFITPIWQSFLGYSDARKMVEGKLALSMMYDAGLEKMVSDVRNLVQVVNYASGAGGQTDAGVVTLHSQKDNALHMFTTTIYSGGFLQHGFDLTCYPFDEKTVKFVLNLVPPGDILFELDLRCQEGSESVESFDPNTGKNFTSQCTTPIQDSSVGFYWREFQCKAIRAKGSTKSIVCQMTGERDAMALFTLYLFPSVIYSGMGFLSFYMPVEMSMPRVATTMLALLSLSSLRVQLVNSIPSSGPMSFMEEYLLLSIFMMYLNLLGHVVSFYYMKQKRHDISDFVDNFSRTVCLSIMLILLACRLYSRTCPNLQVEYSALFVGATVLLFVVSTLYSIHRYRYAAAAAVLAAAEGLRPDMKTPQASRLGTSTSAVMPIEYDDEGQILGLDRHSGRLSVHTAFTQ</sequence>
<proteinExistence type="predicted"/>
<keyword evidence="1" id="KW-1133">Transmembrane helix</keyword>
<dbReference type="GO" id="GO:0006811">
    <property type="term" value="P:monoatomic ion transport"/>
    <property type="evidence" value="ECO:0007669"/>
    <property type="project" value="InterPro"/>
</dbReference>
<accession>A0A813L2P9</accession>
<evidence type="ECO:0000256" key="1">
    <source>
        <dbReference type="SAM" id="Phobius"/>
    </source>
</evidence>
<keyword evidence="1" id="KW-0812">Transmembrane</keyword>
<keyword evidence="1" id="KW-0472">Membrane</keyword>
<feature type="signal peptide" evidence="2">
    <location>
        <begin position="1"/>
        <end position="22"/>
    </location>
</feature>
<evidence type="ECO:0000313" key="3">
    <source>
        <dbReference type="EMBL" id="CAE8718124.1"/>
    </source>
</evidence>
<name>A0A813L2P9_POLGL</name>
<dbReference type="EMBL" id="CAJNNW010033312">
    <property type="protein sequence ID" value="CAE8718124.1"/>
    <property type="molecule type" value="Genomic_DNA"/>
</dbReference>
<dbReference type="InterPro" id="IPR036719">
    <property type="entry name" value="Neuro-gated_channel_TM_sf"/>
</dbReference>
<dbReference type="Gene3D" id="1.20.58.390">
    <property type="entry name" value="Neurotransmitter-gated ion-channel transmembrane domain"/>
    <property type="match status" value="1"/>
</dbReference>
<feature type="chain" id="PRO_5032330010" evidence="2">
    <location>
        <begin position="23"/>
        <end position="440"/>
    </location>
</feature>
<evidence type="ECO:0000313" key="4">
    <source>
        <dbReference type="Proteomes" id="UP000626109"/>
    </source>
</evidence>
<feature type="transmembrane region" description="Helical" evidence="1">
    <location>
        <begin position="289"/>
        <end position="312"/>
    </location>
</feature>
<protein>
    <submittedName>
        <fullName evidence="3">Uncharacterized protein</fullName>
    </submittedName>
</protein>
<dbReference type="AlphaFoldDB" id="A0A813L2P9"/>
<feature type="transmembrane region" description="Helical" evidence="1">
    <location>
        <begin position="356"/>
        <end position="374"/>
    </location>
</feature>
<comment type="caution">
    <text evidence="3">The sequence shown here is derived from an EMBL/GenBank/DDBJ whole genome shotgun (WGS) entry which is preliminary data.</text>
</comment>
<feature type="transmembrane region" description="Helical" evidence="1">
    <location>
        <begin position="223"/>
        <end position="246"/>
    </location>
</feature>
<dbReference type="Proteomes" id="UP000626109">
    <property type="component" value="Unassembled WGS sequence"/>
</dbReference>
<dbReference type="InterPro" id="IPR038050">
    <property type="entry name" value="Neuro_actylchol_rec"/>
</dbReference>
<dbReference type="GO" id="GO:0016020">
    <property type="term" value="C:membrane"/>
    <property type="evidence" value="ECO:0007669"/>
    <property type="project" value="InterPro"/>
</dbReference>
<reference evidence="3" key="1">
    <citation type="submission" date="2021-02" db="EMBL/GenBank/DDBJ databases">
        <authorList>
            <person name="Dougan E. K."/>
            <person name="Rhodes N."/>
            <person name="Thang M."/>
            <person name="Chan C."/>
        </authorList>
    </citation>
    <scope>NUCLEOTIDE SEQUENCE</scope>
</reference>
<feature type="transmembrane region" description="Helical" evidence="1">
    <location>
        <begin position="258"/>
        <end position="277"/>
    </location>
</feature>
<evidence type="ECO:0000256" key="2">
    <source>
        <dbReference type="SAM" id="SignalP"/>
    </source>
</evidence>
<dbReference type="SUPFAM" id="SSF90112">
    <property type="entry name" value="Neurotransmitter-gated ion-channel transmembrane pore"/>
    <property type="match status" value="1"/>
</dbReference>
<gene>
    <name evidence="3" type="ORF">PGLA2088_LOCUS39904</name>
</gene>
<organism evidence="3 4">
    <name type="scientific">Polarella glacialis</name>
    <name type="common">Dinoflagellate</name>
    <dbReference type="NCBI Taxonomy" id="89957"/>
    <lineage>
        <taxon>Eukaryota</taxon>
        <taxon>Sar</taxon>
        <taxon>Alveolata</taxon>
        <taxon>Dinophyceae</taxon>
        <taxon>Suessiales</taxon>
        <taxon>Suessiaceae</taxon>
        <taxon>Polarella</taxon>
    </lineage>
</organism>
<keyword evidence="2" id="KW-0732">Signal</keyword>